<keyword evidence="5 8" id="KW-1133">Transmembrane helix</keyword>
<dbReference type="GO" id="GO:0005886">
    <property type="term" value="C:plasma membrane"/>
    <property type="evidence" value="ECO:0007669"/>
    <property type="project" value="UniProtKB-SubCell"/>
</dbReference>
<comment type="caution">
    <text evidence="9">The sequence shown here is derived from an EMBL/GenBank/DDBJ whole genome shotgun (WGS) entry which is preliminary data.</text>
</comment>
<dbReference type="GO" id="GO:0071555">
    <property type="term" value="P:cell wall organization"/>
    <property type="evidence" value="ECO:0007669"/>
    <property type="project" value="TreeGrafter"/>
</dbReference>
<feature type="transmembrane region" description="Helical" evidence="8">
    <location>
        <begin position="72"/>
        <end position="90"/>
    </location>
</feature>
<evidence type="ECO:0000256" key="4">
    <source>
        <dbReference type="ARBA" id="ARBA00022692"/>
    </source>
</evidence>
<keyword evidence="7" id="KW-0479">Metal-binding</keyword>
<name>A0AAE3G1K5_9GAMM</name>
<accession>A0AAE3G1K5</accession>
<keyword evidence="10" id="KW-1185">Reference proteome</keyword>
<feature type="transmembrane region" description="Helical" evidence="8">
    <location>
        <begin position="236"/>
        <end position="255"/>
    </location>
</feature>
<evidence type="ECO:0000313" key="10">
    <source>
        <dbReference type="Proteomes" id="UP001205843"/>
    </source>
</evidence>
<dbReference type="PANTHER" id="PTHR22926">
    <property type="entry name" value="PHOSPHO-N-ACETYLMURAMOYL-PENTAPEPTIDE-TRANSFERASE"/>
    <property type="match status" value="1"/>
</dbReference>
<evidence type="ECO:0000256" key="2">
    <source>
        <dbReference type="ARBA" id="ARBA00022475"/>
    </source>
</evidence>
<keyword evidence="7" id="KW-0460">Magnesium</keyword>
<dbReference type="AlphaFoldDB" id="A0AAE3G1K5"/>
<keyword evidence="3 9" id="KW-0808">Transferase</keyword>
<keyword evidence="9" id="KW-0328">Glycosyltransferase</keyword>
<dbReference type="EC" id="2.4.1.-" evidence="9"/>
<dbReference type="GO" id="GO:0044038">
    <property type="term" value="P:cell wall macromolecule biosynthetic process"/>
    <property type="evidence" value="ECO:0007669"/>
    <property type="project" value="TreeGrafter"/>
</dbReference>
<dbReference type="RefSeq" id="WP_253475380.1">
    <property type="nucleotide sequence ID" value="NZ_JALJXV010000002.1"/>
</dbReference>
<feature type="transmembrane region" description="Helical" evidence="8">
    <location>
        <begin position="129"/>
        <end position="147"/>
    </location>
</feature>
<evidence type="ECO:0000256" key="6">
    <source>
        <dbReference type="ARBA" id="ARBA00023136"/>
    </source>
</evidence>
<feature type="transmembrane region" description="Helical" evidence="8">
    <location>
        <begin position="312"/>
        <end position="334"/>
    </location>
</feature>
<evidence type="ECO:0000256" key="7">
    <source>
        <dbReference type="PIRSR" id="PIRSR600715-1"/>
    </source>
</evidence>
<feature type="binding site" evidence="7">
    <location>
        <position position="151"/>
    </location>
    <ligand>
        <name>Mg(2+)</name>
        <dbReference type="ChEBI" id="CHEBI:18420"/>
    </ligand>
</feature>
<feature type="transmembrane region" description="Helical" evidence="8">
    <location>
        <begin position="286"/>
        <end position="306"/>
    </location>
</feature>
<feature type="transmembrane region" description="Helical" evidence="8">
    <location>
        <begin position="47"/>
        <end position="66"/>
    </location>
</feature>
<sequence length="350" mass="37371">MTVLFLLALVFAFSAGLTLVLRRYALQRNLMDVPNARSSHSVPTPRGGGVAIVVASLLAIALLGAIGVLPAYVAIGLALSSLMVAAVGYVDDLRHVAARWRLMVHLGAGLLLVAFVGSLPPVPFFSGEIALGWLALPLVVLSLGWLLNLYNFMDGIDGIAAAEAVTVCLAMTLLLWAWDEIELAVAVAALGAASLGFLVWNWPPARIFMGDAGSGFVGFTFGALVVVSWADAAFPIWPWLIMLGVFIVDASITLARRVLRGERFYEAHRSHAYQHASRRFGAHRPVTLAVIAINLLWLLPLAWMAVGNPGLGPLFLAIAWAPLVVVALLFHAGLPEPAHSDRTESQPGKQ</sequence>
<dbReference type="GO" id="GO:0016780">
    <property type="term" value="F:phosphotransferase activity, for other substituted phosphate groups"/>
    <property type="evidence" value="ECO:0007669"/>
    <property type="project" value="InterPro"/>
</dbReference>
<dbReference type="GO" id="GO:0009103">
    <property type="term" value="P:lipopolysaccharide biosynthetic process"/>
    <property type="evidence" value="ECO:0007669"/>
    <property type="project" value="TreeGrafter"/>
</dbReference>
<evidence type="ECO:0000313" key="9">
    <source>
        <dbReference type="EMBL" id="MCP1673981.1"/>
    </source>
</evidence>
<feature type="binding site" evidence="7">
    <location>
        <position position="211"/>
    </location>
    <ligand>
        <name>Mg(2+)</name>
        <dbReference type="ChEBI" id="CHEBI:18420"/>
    </ligand>
</feature>
<comment type="subcellular location">
    <subcellularLocation>
        <location evidence="1">Cell membrane</location>
        <topology evidence="1">Multi-pass membrane protein</topology>
    </subcellularLocation>
</comment>
<dbReference type="PANTHER" id="PTHR22926:SF3">
    <property type="entry name" value="UNDECAPRENYL-PHOSPHATE ALPHA-N-ACETYLGLUCOSAMINYL 1-PHOSPHATE TRANSFERASE"/>
    <property type="match status" value="1"/>
</dbReference>
<evidence type="ECO:0000256" key="3">
    <source>
        <dbReference type="ARBA" id="ARBA00022679"/>
    </source>
</evidence>
<keyword evidence="6 8" id="KW-0472">Membrane</keyword>
<feature type="transmembrane region" description="Helical" evidence="8">
    <location>
        <begin position="212"/>
        <end position="230"/>
    </location>
</feature>
<feature type="transmembrane region" description="Helical" evidence="8">
    <location>
        <begin position="159"/>
        <end position="177"/>
    </location>
</feature>
<dbReference type="InterPro" id="IPR000715">
    <property type="entry name" value="Glycosyl_transferase_4"/>
</dbReference>
<dbReference type="GO" id="GO:0016757">
    <property type="term" value="F:glycosyltransferase activity"/>
    <property type="evidence" value="ECO:0007669"/>
    <property type="project" value="UniProtKB-KW"/>
</dbReference>
<feature type="transmembrane region" description="Helical" evidence="8">
    <location>
        <begin position="183"/>
        <end position="200"/>
    </location>
</feature>
<protein>
    <submittedName>
        <fullName evidence="9">Fuc2NAc and GlcNAc transferase</fullName>
        <ecNumber evidence="9">2.4.1.-</ecNumber>
    </submittedName>
</protein>
<evidence type="ECO:0000256" key="5">
    <source>
        <dbReference type="ARBA" id="ARBA00022989"/>
    </source>
</evidence>
<keyword evidence="4 8" id="KW-0812">Transmembrane</keyword>
<organism evidence="9 10">
    <name type="scientific">Natronocella acetinitrilica</name>
    <dbReference type="NCBI Taxonomy" id="414046"/>
    <lineage>
        <taxon>Bacteria</taxon>
        <taxon>Pseudomonadati</taxon>
        <taxon>Pseudomonadota</taxon>
        <taxon>Gammaproteobacteria</taxon>
        <taxon>Chromatiales</taxon>
        <taxon>Ectothiorhodospiraceae</taxon>
        <taxon>Natronocella</taxon>
    </lineage>
</organism>
<dbReference type="GO" id="GO:0046872">
    <property type="term" value="F:metal ion binding"/>
    <property type="evidence" value="ECO:0007669"/>
    <property type="project" value="UniProtKB-KW"/>
</dbReference>
<evidence type="ECO:0000256" key="1">
    <source>
        <dbReference type="ARBA" id="ARBA00004651"/>
    </source>
</evidence>
<evidence type="ECO:0000256" key="8">
    <source>
        <dbReference type="SAM" id="Phobius"/>
    </source>
</evidence>
<keyword evidence="2" id="KW-1003">Cell membrane</keyword>
<feature type="transmembrane region" description="Helical" evidence="8">
    <location>
        <begin position="102"/>
        <end position="123"/>
    </location>
</feature>
<proteinExistence type="predicted"/>
<dbReference type="Proteomes" id="UP001205843">
    <property type="component" value="Unassembled WGS sequence"/>
</dbReference>
<feature type="transmembrane region" description="Helical" evidence="8">
    <location>
        <begin position="6"/>
        <end position="26"/>
    </location>
</feature>
<dbReference type="Pfam" id="PF00953">
    <property type="entry name" value="Glycos_transf_4"/>
    <property type="match status" value="1"/>
</dbReference>
<gene>
    <name evidence="9" type="ORF">J2T57_001080</name>
</gene>
<comment type="cofactor">
    <cofactor evidence="7">
        <name>Mg(2+)</name>
        <dbReference type="ChEBI" id="CHEBI:18420"/>
    </cofactor>
</comment>
<dbReference type="CDD" id="cd06854">
    <property type="entry name" value="GT_WbpL_WbcO_like"/>
    <property type="match status" value="1"/>
</dbReference>
<dbReference type="EMBL" id="JALJXV010000002">
    <property type="protein sequence ID" value="MCP1673981.1"/>
    <property type="molecule type" value="Genomic_DNA"/>
</dbReference>
<reference evidence="9" key="1">
    <citation type="submission" date="2022-03" db="EMBL/GenBank/DDBJ databases">
        <title>Genomic Encyclopedia of Type Strains, Phase III (KMG-III): the genomes of soil and plant-associated and newly described type strains.</title>
        <authorList>
            <person name="Whitman W."/>
        </authorList>
    </citation>
    <scope>NUCLEOTIDE SEQUENCE</scope>
    <source>
        <strain evidence="9">ANL 6-2</strain>
    </source>
</reference>